<name>A0ABW6UH04_9ACTN</name>
<gene>
    <name evidence="1" type="ORF">ACFY1D_13715</name>
</gene>
<dbReference type="Proteomes" id="UP001602058">
    <property type="component" value="Unassembled WGS sequence"/>
</dbReference>
<evidence type="ECO:0000313" key="2">
    <source>
        <dbReference type="Proteomes" id="UP001602058"/>
    </source>
</evidence>
<accession>A0ABW6UH04</accession>
<evidence type="ECO:0000313" key="1">
    <source>
        <dbReference type="EMBL" id="MFF4522482.1"/>
    </source>
</evidence>
<organism evidence="1 2">
    <name type="scientific">Streptomyces bluensis</name>
    <dbReference type="NCBI Taxonomy" id="33897"/>
    <lineage>
        <taxon>Bacteria</taxon>
        <taxon>Bacillati</taxon>
        <taxon>Actinomycetota</taxon>
        <taxon>Actinomycetes</taxon>
        <taxon>Kitasatosporales</taxon>
        <taxon>Streptomycetaceae</taxon>
        <taxon>Streptomyces</taxon>
    </lineage>
</organism>
<evidence type="ECO:0008006" key="3">
    <source>
        <dbReference type="Google" id="ProtNLM"/>
    </source>
</evidence>
<dbReference type="RefSeq" id="WP_387886306.1">
    <property type="nucleotide sequence ID" value="NZ_JBIAWJ010000005.1"/>
</dbReference>
<comment type="caution">
    <text evidence="1">The sequence shown here is derived from an EMBL/GenBank/DDBJ whole genome shotgun (WGS) entry which is preliminary data.</text>
</comment>
<reference evidence="1 2" key="1">
    <citation type="submission" date="2024-10" db="EMBL/GenBank/DDBJ databases">
        <title>The Natural Products Discovery Center: Release of the First 8490 Sequenced Strains for Exploring Actinobacteria Biosynthetic Diversity.</title>
        <authorList>
            <person name="Kalkreuter E."/>
            <person name="Kautsar S.A."/>
            <person name="Yang D."/>
            <person name="Bader C.D."/>
            <person name="Teijaro C.N."/>
            <person name="Fluegel L."/>
            <person name="Davis C.M."/>
            <person name="Simpson J.R."/>
            <person name="Lauterbach L."/>
            <person name="Steele A.D."/>
            <person name="Gui C."/>
            <person name="Meng S."/>
            <person name="Li G."/>
            <person name="Viehrig K."/>
            <person name="Ye F."/>
            <person name="Su P."/>
            <person name="Kiefer A.F."/>
            <person name="Nichols A."/>
            <person name="Cepeda A.J."/>
            <person name="Yan W."/>
            <person name="Fan B."/>
            <person name="Jiang Y."/>
            <person name="Adhikari A."/>
            <person name="Zheng C.-J."/>
            <person name="Schuster L."/>
            <person name="Cowan T.M."/>
            <person name="Smanski M.J."/>
            <person name="Chevrette M.G."/>
            <person name="De Carvalho L.P.S."/>
            <person name="Shen B."/>
        </authorList>
    </citation>
    <scope>NUCLEOTIDE SEQUENCE [LARGE SCALE GENOMIC DNA]</scope>
    <source>
        <strain evidence="1 2">NPDC001390</strain>
    </source>
</reference>
<protein>
    <recommendedName>
        <fullName evidence="3">WXG100 family type VII secretion target</fullName>
    </recommendedName>
</protein>
<dbReference type="EMBL" id="JBIAWJ010000005">
    <property type="protein sequence ID" value="MFF4522482.1"/>
    <property type="molecule type" value="Genomic_DNA"/>
</dbReference>
<proteinExistence type="predicted"/>
<sequence>MADFGYQDAFEADPARLQAAITEMQAIAKEAGAIANGFATTMGHFGNWYGIDDKYAEQVGPEWDREIETTTNTFFALQDAIAGTVDGRFAELEEIRAAQGFATESIAEARANLSKIGDFDGDTNGNGKR</sequence>
<keyword evidence="2" id="KW-1185">Reference proteome</keyword>